<organism evidence="1 2">
    <name type="scientific">Araneus ventricosus</name>
    <name type="common">Orbweaver spider</name>
    <name type="synonym">Epeira ventricosa</name>
    <dbReference type="NCBI Taxonomy" id="182803"/>
    <lineage>
        <taxon>Eukaryota</taxon>
        <taxon>Metazoa</taxon>
        <taxon>Ecdysozoa</taxon>
        <taxon>Arthropoda</taxon>
        <taxon>Chelicerata</taxon>
        <taxon>Arachnida</taxon>
        <taxon>Araneae</taxon>
        <taxon>Araneomorphae</taxon>
        <taxon>Entelegynae</taxon>
        <taxon>Araneoidea</taxon>
        <taxon>Araneidae</taxon>
        <taxon>Araneus</taxon>
    </lineage>
</organism>
<protein>
    <submittedName>
        <fullName evidence="1">Uncharacterized protein</fullName>
    </submittedName>
</protein>
<proteinExistence type="predicted"/>
<sequence>MFECCKIFREDKEYVKNEPHDRQPQTPITELNTILIGNGCVAKQKSLLKRVSGCFQRTLEKKCVDSEGEYVEDWNLQASVTP</sequence>
<keyword evidence="2" id="KW-1185">Reference proteome</keyword>
<reference evidence="1 2" key="1">
    <citation type="journal article" date="2019" name="Sci. Rep.">
        <title>Orb-weaving spider Araneus ventricosus genome elucidates the spidroin gene catalogue.</title>
        <authorList>
            <person name="Kono N."/>
            <person name="Nakamura H."/>
            <person name="Ohtoshi R."/>
            <person name="Moran D.A.P."/>
            <person name="Shinohara A."/>
            <person name="Yoshida Y."/>
            <person name="Fujiwara M."/>
            <person name="Mori M."/>
            <person name="Tomita M."/>
            <person name="Arakawa K."/>
        </authorList>
    </citation>
    <scope>NUCLEOTIDE SEQUENCE [LARGE SCALE GENOMIC DNA]</scope>
</reference>
<gene>
    <name evidence="1" type="ORF">AVEN_56193_1</name>
</gene>
<accession>A0A4Y2UC65</accession>
<dbReference type="EMBL" id="BGPR01035671">
    <property type="protein sequence ID" value="GBO10605.1"/>
    <property type="molecule type" value="Genomic_DNA"/>
</dbReference>
<dbReference type="Proteomes" id="UP000499080">
    <property type="component" value="Unassembled WGS sequence"/>
</dbReference>
<comment type="caution">
    <text evidence="1">The sequence shown here is derived from an EMBL/GenBank/DDBJ whole genome shotgun (WGS) entry which is preliminary data.</text>
</comment>
<evidence type="ECO:0000313" key="1">
    <source>
        <dbReference type="EMBL" id="GBO10605.1"/>
    </source>
</evidence>
<dbReference type="AlphaFoldDB" id="A0A4Y2UC65"/>
<evidence type="ECO:0000313" key="2">
    <source>
        <dbReference type="Proteomes" id="UP000499080"/>
    </source>
</evidence>
<name>A0A4Y2UC65_ARAVE</name>